<feature type="compositionally biased region" description="Acidic residues" evidence="2">
    <location>
        <begin position="209"/>
        <end position="246"/>
    </location>
</feature>
<name>A0ABU6QPC2_9FABA</name>
<keyword evidence="1" id="KW-0862">Zinc</keyword>
<dbReference type="PANTHER" id="PTHR46326">
    <property type="entry name" value="ZINC FINGER PROTEIN ZAT1-RELATED"/>
    <property type="match status" value="1"/>
</dbReference>
<dbReference type="Proteomes" id="UP001341840">
    <property type="component" value="Unassembled WGS sequence"/>
</dbReference>
<keyword evidence="5" id="KW-1185">Reference proteome</keyword>
<reference evidence="4 5" key="1">
    <citation type="journal article" date="2023" name="Plants (Basel)">
        <title>Bridging the Gap: Combining Genomics and Transcriptomics Approaches to Understand Stylosanthes scabra, an Orphan Legume from the Brazilian Caatinga.</title>
        <authorList>
            <person name="Ferreira-Neto J.R.C."/>
            <person name="da Silva M.D."/>
            <person name="Binneck E."/>
            <person name="de Melo N.F."/>
            <person name="da Silva R.H."/>
            <person name="de Melo A.L.T.M."/>
            <person name="Pandolfi V."/>
            <person name="Bustamante F.O."/>
            <person name="Brasileiro-Vidal A.C."/>
            <person name="Benko-Iseppon A.M."/>
        </authorList>
    </citation>
    <scope>NUCLEOTIDE SEQUENCE [LARGE SCALE GENOMIC DNA]</scope>
    <source>
        <tissue evidence="4">Leaves</tissue>
    </source>
</reference>
<dbReference type="Gene3D" id="3.30.160.60">
    <property type="entry name" value="Classic Zinc Finger"/>
    <property type="match status" value="1"/>
</dbReference>
<dbReference type="PROSITE" id="PS00028">
    <property type="entry name" value="ZINC_FINGER_C2H2_1"/>
    <property type="match status" value="3"/>
</dbReference>
<dbReference type="Pfam" id="PF13912">
    <property type="entry name" value="zf-C2H2_6"/>
    <property type="match status" value="3"/>
</dbReference>
<dbReference type="InterPro" id="IPR013087">
    <property type="entry name" value="Znf_C2H2_type"/>
</dbReference>
<evidence type="ECO:0000313" key="5">
    <source>
        <dbReference type="Proteomes" id="UP001341840"/>
    </source>
</evidence>
<keyword evidence="1" id="KW-0863">Zinc-finger</keyword>
<proteinExistence type="predicted"/>
<evidence type="ECO:0000256" key="1">
    <source>
        <dbReference type="PROSITE-ProRule" id="PRU00042"/>
    </source>
</evidence>
<feature type="region of interest" description="Disordered" evidence="2">
    <location>
        <begin position="132"/>
        <end position="177"/>
    </location>
</feature>
<feature type="domain" description="C2H2-type" evidence="3">
    <location>
        <begin position="4"/>
        <end position="36"/>
    </location>
</feature>
<dbReference type="SUPFAM" id="SSF57667">
    <property type="entry name" value="beta-beta-alpha zinc fingers"/>
    <property type="match status" value="1"/>
</dbReference>
<feature type="compositionally biased region" description="Gly residues" evidence="2">
    <location>
        <begin position="134"/>
        <end position="150"/>
    </location>
</feature>
<keyword evidence="1" id="KW-0479">Metal-binding</keyword>
<gene>
    <name evidence="4" type="ORF">PIB30_069815</name>
</gene>
<feature type="region of interest" description="Disordered" evidence="2">
    <location>
        <begin position="27"/>
        <end position="70"/>
    </location>
</feature>
<dbReference type="EMBL" id="JASCZI010000774">
    <property type="protein sequence ID" value="MED6113337.1"/>
    <property type="molecule type" value="Genomic_DNA"/>
</dbReference>
<dbReference type="PANTHER" id="PTHR46326:SF25">
    <property type="entry name" value="CYS2_HIS2 ZINC-FINGER TRANSCRIPTION FACTOR"/>
    <property type="match status" value="1"/>
</dbReference>
<dbReference type="PROSITE" id="PS50157">
    <property type="entry name" value="ZINC_FINGER_C2H2_2"/>
    <property type="match status" value="3"/>
</dbReference>
<evidence type="ECO:0000313" key="4">
    <source>
        <dbReference type="EMBL" id="MED6113337.1"/>
    </source>
</evidence>
<dbReference type="SMART" id="SM00355">
    <property type="entry name" value="ZnF_C2H2"/>
    <property type="match status" value="3"/>
</dbReference>
<protein>
    <recommendedName>
        <fullName evidence="3">C2H2-type domain-containing protein</fullName>
    </recommendedName>
</protein>
<sequence length="453" mass="49752">MEKHKCKLCFRNFSNGRALGGHMRSHMMNLHVPPKPNESPPPSPPTIQLSFEAESSTPPSPSASSSSYFGREDDTSLYYGLRENPKRSFRIADPEFSFVAAGDTGSVILQEDRESETESSRNVTKIRSKRAWRLGGGGGSGGGSGGGGGFNSKRVKLSQLGNNSNNKNESASSVSNATTEEDIALWLMMLSRDTDNNWKINHKININIEEQEFEDEDEEDDEEEEEEDEEEEEEEEEDEGEESDEYEVVKNKAKSNKVRGGRYKCETCNKVFRSYQALGGHRASHKKMKMDNNNNNNYNNSEFMVVDDHVDDENVNNTTSAAIAIPITTTTMPENSNNNNNGSNNSTKKIHECPVCFRVFASGQALGGHKRTHVTTVSTPTITTRAIAEVKAEAEAIAASKAAAAAASSAKLGRESFIDLNLPAPAEEDDASQFEDSAVSDAEFVNPVKVFPR</sequence>
<dbReference type="InterPro" id="IPR044303">
    <property type="entry name" value="ZAT1/4/9"/>
</dbReference>
<feature type="domain" description="C2H2-type" evidence="3">
    <location>
        <begin position="263"/>
        <end position="290"/>
    </location>
</feature>
<comment type="caution">
    <text evidence="4">The sequence shown here is derived from an EMBL/GenBank/DDBJ whole genome shotgun (WGS) entry which is preliminary data.</text>
</comment>
<evidence type="ECO:0000256" key="2">
    <source>
        <dbReference type="SAM" id="MobiDB-lite"/>
    </source>
</evidence>
<feature type="compositionally biased region" description="Low complexity" evidence="2">
    <location>
        <begin position="158"/>
        <end position="176"/>
    </location>
</feature>
<feature type="compositionally biased region" description="Pro residues" evidence="2">
    <location>
        <begin position="33"/>
        <end position="45"/>
    </location>
</feature>
<feature type="domain" description="C2H2-type" evidence="3">
    <location>
        <begin position="351"/>
        <end position="373"/>
    </location>
</feature>
<organism evidence="4 5">
    <name type="scientific">Stylosanthes scabra</name>
    <dbReference type="NCBI Taxonomy" id="79078"/>
    <lineage>
        <taxon>Eukaryota</taxon>
        <taxon>Viridiplantae</taxon>
        <taxon>Streptophyta</taxon>
        <taxon>Embryophyta</taxon>
        <taxon>Tracheophyta</taxon>
        <taxon>Spermatophyta</taxon>
        <taxon>Magnoliopsida</taxon>
        <taxon>eudicotyledons</taxon>
        <taxon>Gunneridae</taxon>
        <taxon>Pentapetalae</taxon>
        <taxon>rosids</taxon>
        <taxon>fabids</taxon>
        <taxon>Fabales</taxon>
        <taxon>Fabaceae</taxon>
        <taxon>Papilionoideae</taxon>
        <taxon>50 kb inversion clade</taxon>
        <taxon>dalbergioids sensu lato</taxon>
        <taxon>Dalbergieae</taxon>
        <taxon>Pterocarpus clade</taxon>
        <taxon>Stylosanthes</taxon>
    </lineage>
</organism>
<dbReference type="InterPro" id="IPR036236">
    <property type="entry name" value="Znf_C2H2_sf"/>
</dbReference>
<evidence type="ECO:0000259" key="3">
    <source>
        <dbReference type="PROSITE" id="PS50157"/>
    </source>
</evidence>
<accession>A0ABU6QPC2</accession>
<feature type="region of interest" description="Disordered" evidence="2">
    <location>
        <begin position="208"/>
        <end position="253"/>
    </location>
</feature>